<comment type="caution">
    <text evidence="1">The sequence shown here is derived from an EMBL/GenBank/DDBJ whole genome shotgun (WGS) entry which is preliminary data.</text>
</comment>
<gene>
    <name evidence="1" type="ORF">RM697_08325</name>
</gene>
<dbReference type="EMBL" id="JAVRIA010000004">
    <property type="protein sequence ID" value="MDT0558649.1"/>
    <property type="molecule type" value="Genomic_DNA"/>
</dbReference>
<organism evidence="1 2">
    <name type="scientific">Microcosmobacter mediterraneus</name>
    <dbReference type="NCBI Taxonomy" id="3075607"/>
    <lineage>
        <taxon>Bacteria</taxon>
        <taxon>Pseudomonadati</taxon>
        <taxon>Bacteroidota</taxon>
        <taxon>Flavobacteriia</taxon>
        <taxon>Flavobacteriales</taxon>
        <taxon>Flavobacteriaceae</taxon>
        <taxon>Microcosmobacter</taxon>
    </lineage>
</organism>
<evidence type="ECO:0000313" key="2">
    <source>
        <dbReference type="Proteomes" id="UP001259492"/>
    </source>
</evidence>
<dbReference type="Proteomes" id="UP001259492">
    <property type="component" value="Unassembled WGS sequence"/>
</dbReference>
<proteinExistence type="predicted"/>
<protein>
    <submittedName>
        <fullName evidence="1">Uncharacterized protein</fullName>
    </submittedName>
</protein>
<dbReference type="RefSeq" id="WP_311427417.1">
    <property type="nucleotide sequence ID" value="NZ_JAVRIA010000004.1"/>
</dbReference>
<evidence type="ECO:0000313" key="1">
    <source>
        <dbReference type="EMBL" id="MDT0558649.1"/>
    </source>
</evidence>
<sequence length="156" mass="18483">MKAASISELKKELKFKSKEELLDYCMAMARFKLESKELLTYLAFESEDEAAYIESVKNYISAEFETINTVSYHYIKKSIRKILRQVKRYIRYSKKPATEAEVLIYFCKTLSEMKPSYKRNKVLVNSYDTQLRMANKAIAKLHEDLQYDFQLLIDEL</sequence>
<keyword evidence="2" id="KW-1185">Reference proteome</keyword>
<reference evidence="1 2" key="1">
    <citation type="submission" date="2023-09" db="EMBL/GenBank/DDBJ databases">
        <authorList>
            <person name="Rey-Velasco X."/>
        </authorList>
    </citation>
    <scope>NUCLEOTIDE SEQUENCE [LARGE SCALE GENOMIC DNA]</scope>
    <source>
        <strain evidence="1 2">W332</strain>
    </source>
</reference>
<name>A0ABU2YKG2_9FLAO</name>
<accession>A0ABU2YKG2</accession>